<dbReference type="Proteomes" id="UP001385951">
    <property type="component" value="Unassembled WGS sequence"/>
</dbReference>
<comment type="caution">
    <text evidence="2">The sequence shown here is derived from an EMBL/GenBank/DDBJ whole genome shotgun (WGS) entry which is preliminary data.</text>
</comment>
<sequence>MVNVIAFYRVIISTPCGLRKADGSYCNGAPKLRKSRSDIDGNQPKKKHFIGCSKWNPGLDYLNHRYVGIPNNIDCDLLEDLLKNNGKLSNPADTLTATGGECAFLTTRRSGAKGKKQCPYSHIVNNEIIIGELVHHECKTKIWIYYPEDYSVHKAIVVLNGPHSHPSPPLKKVSRDGQDQYIAAAEKEGVVGLTVMRLEKALVRNEGKTSADIDSALINTCMHRRLLQKKKAESAPHGNGLEGVMAQRAKDVKNLPVEKQYIHEVHSYGITIARIYCNRETTEAFEKIFESLWNQIEHLTGRMVKFKFIHGSGLRVIVMDGCKPQVEGLGSDLVKRNNSEASGISESDPQKIVEYIARLCFAHVGRNNQQLTMQCSSDIIEQVRRVPDFTTQEELQKFISFCELSSNKPLRDWITDKKCAPWYWALLNQNFSKISHDNWFSTPFDTNLNESAHPYTNMHTGTNLPLLEAILKTYQHDVVIAEELEKYEANCILPNHLNTVLHHTTSNTRRTTARTVKQNKRNNAANELTQIQEEIEEQKAKAKEKMKELQQKQKALQQISGIKQTRKS</sequence>
<dbReference type="EMBL" id="JASBNA010000035">
    <property type="protein sequence ID" value="KAK7682460.1"/>
    <property type="molecule type" value="Genomic_DNA"/>
</dbReference>
<name>A0AAW0FUE8_9APHY</name>
<keyword evidence="1" id="KW-0175">Coiled coil</keyword>
<evidence type="ECO:0000313" key="2">
    <source>
        <dbReference type="EMBL" id="KAK7682460.1"/>
    </source>
</evidence>
<evidence type="ECO:0000313" key="3">
    <source>
        <dbReference type="Proteomes" id="UP001385951"/>
    </source>
</evidence>
<reference evidence="2 3" key="1">
    <citation type="submission" date="2022-09" db="EMBL/GenBank/DDBJ databases">
        <authorList>
            <person name="Palmer J.M."/>
        </authorList>
    </citation>
    <scope>NUCLEOTIDE SEQUENCE [LARGE SCALE GENOMIC DNA]</scope>
    <source>
        <strain evidence="2 3">DSM 7382</strain>
    </source>
</reference>
<dbReference type="AlphaFoldDB" id="A0AAW0FUE8"/>
<keyword evidence="3" id="KW-1185">Reference proteome</keyword>
<feature type="coiled-coil region" evidence="1">
    <location>
        <begin position="514"/>
        <end position="559"/>
    </location>
</feature>
<proteinExistence type="predicted"/>
<evidence type="ECO:0000256" key="1">
    <source>
        <dbReference type="SAM" id="Coils"/>
    </source>
</evidence>
<protein>
    <submittedName>
        <fullName evidence="2">Uncharacterized protein</fullName>
    </submittedName>
</protein>
<gene>
    <name evidence="2" type="ORF">QCA50_014260</name>
</gene>
<organism evidence="2 3">
    <name type="scientific">Cerrena zonata</name>
    <dbReference type="NCBI Taxonomy" id="2478898"/>
    <lineage>
        <taxon>Eukaryota</taxon>
        <taxon>Fungi</taxon>
        <taxon>Dikarya</taxon>
        <taxon>Basidiomycota</taxon>
        <taxon>Agaricomycotina</taxon>
        <taxon>Agaricomycetes</taxon>
        <taxon>Polyporales</taxon>
        <taxon>Cerrenaceae</taxon>
        <taxon>Cerrena</taxon>
    </lineage>
</organism>
<accession>A0AAW0FUE8</accession>